<dbReference type="GO" id="GO:1900376">
    <property type="term" value="P:regulation of secondary metabolite biosynthetic process"/>
    <property type="evidence" value="ECO:0007669"/>
    <property type="project" value="TreeGrafter"/>
</dbReference>
<evidence type="ECO:0000256" key="5">
    <source>
        <dbReference type="ARBA" id="ARBA00022723"/>
    </source>
</evidence>
<dbReference type="GO" id="GO:0008270">
    <property type="term" value="F:zinc ion binding"/>
    <property type="evidence" value="ECO:0007669"/>
    <property type="project" value="TreeGrafter"/>
</dbReference>
<comment type="similarity">
    <text evidence="2">Belongs to the Fur family.</text>
</comment>
<keyword evidence="5 11" id="KW-0479">Metal-binding</keyword>
<feature type="binding site" evidence="11">
    <location>
        <position position="140"/>
    </location>
    <ligand>
        <name>Zn(2+)</name>
        <dbReference type="ChEBI" id="CHEBI:29105"/>
    </ligand>
</feature>
<keyword evidence="4" id="KW-0678">Repressor</keyword>
<comment type="cofactor">
    <cofactor evidence="11">
        <name>Zn(2+)</name>
        <dbReference type="ChEBI" id="CHEBI:29105"/>
    </cofactor>
    <text evidence="11">Binds 1 zinc ion per subunit.</text>
</comment>
<evidence type="ECO:0000313" key="12">
    <source>
        <dbReference type="EMBL" id="TQF01842.1"/>
    </source>
</evidence>
<name>A0A540VYK4_9ACTN</name>
<dbReference type="GO" id="GO:0005737">
    <property type="term" value="C:cytoplasm"/>
    <property type="evidence" value="ECO:0007669"/>
    <property type="project" value="UniProtKB-SubCell"/>
</dbReference>
<dbReference type="Proteomes" id="UP000319103">
    <property type="component" value="Unassembled WGS sequence"/>
</dbReference>
<keyword evidence="7" id="KW-0408">Iron</keyword>
<dbReference type="EMBL" id="VIGB01000003">
    <property type="protein sequence ID" value="TQF01842.1"/>
    <property type="molecule type" value="Genomic_DNA"/>
</dbReference>
<feature type="binding site" evidence="11">
    <location>
        <position position="143"/>
    </location>
    <ligand>
        <name>Zn(2+)</name>
        <dbReference type="ChEBI" id="CHEBI:29105"/>
    </ligand>
</feature>
<evidence type="ECO:0000256" key="9">
    <source>
        <dbReference type="ARBA" id="ARBA00023125"/>
    </source>
</evidence>
<sequence length="149" mass="16472">MVGLMALNTLATDRDAAIQLLRDVGLRVTSPRLEVLQLLTAEPHQDVESITAAARNRLGTLTSQAVYEMLRNFMETGLVRKFERPGRTAVFELAGAPHQHAVCHRCGRVANVEVEAPAAPKQALRGWRVDDTEVVYHGECPDCRKRGSE</sequence>
<feature type="binding site" evidence="11">
    <location>
        <position position="103"/>
    </location>
    <ligand>
        <name>Zn(2+)</name>
        <dbReference type="ChEBI" id="CHEBI:29105"/>
    </ligand>
</feature>
<dbReference type="Pfam" id="PF01475">
    <property type="entry name" value="FUR"/>
    <property type="match status" value="1"/>
</dbReference>
<evidence type="ECO:0000256" key="1">
    <source>
        <dbReference type="ARBA" id="ARBA00004496"/>
    </source>
</evidence>
<reference evidence="12 13" key="1">
    <citation type="submission" date="2019-06" db="EMBL/GenBank/DDBJ databases">
        <title>Description of Kitasatospora acidophila sp. nov. isolated from pine grove soil, and reclassification of Streptomyces novaecaesareae to Kitasatospora novaeceasareae comb. nov.</title>
        <authorList>
            <person name="Kim M.J."/>
        </authorList>
    </citation>
    <scope>NUCLEOTIDE SEQUENCE [LARGE SCALE GENOMIC DNA]</scope>
    <source>
        <strain evidence="12 13">MMS16-CNU292</strain>
    </source>
</reference>
<keyword evidence="8" id="KW-0805">Transcription regulation</keyword>
<gene>
    <name evidence="12" type="ORF">E6W39_05675</name>
</gene>
<dbReference type="SUPFAM" id="SSF46785">
    <property type="entry name" value="Winged helix' DNA-binding domain"/>
    <property type="match status" value="1"/>
</dbReference>
<accession>A0A540VYK4</accession>
<dbReference type="GO" id="GO:0003700">
    <property type="term" value="F:DNA-binding transcription factor activity"/>
    <property type="evidence" value="ECO:0007669"/>
    <property type="project" value="InterPro"/>
</dbReference>
<keyword evidence="13" id="KW-1185">Reference proteome</keyword>
<dbReference type="InterPro" id="IPR002481">
    <property type="entry name" value="FUR"/>
</dbReference>
<proteinExistence type="inferred from homology"/>
<evidence type="ECO:0000256" key="6">
    <source>
        <dbReference type="ARBA" id="ARBA00022833"/>
    </source>
</evidence>
<dbReference type="Gene3D" id="1.10.10.10">
    <property type="entry name" value="Winged helix-like DNA-binding domain superfamily/Winged helix DNA-binding domain"/>
    <property type="match status" value="1"/>
</dbReference>
<dbReference type="AlphaFoldDB" id="A0A540VYK4"/>
<dbReference type="PANTHER" id="PTHR33202">
    <property type="entry name" value="ZINC UPTAKE REGULATION PROTEIN"/>
    <property type="match status" value="1"/>
</dbReference>
<organism evidence="12 13">
    <name type="scientific">Kitasatospora acidiphila</name>
    <dbReference type="NCBI Taxonomy" id="2567942"/>
    <lineage>
        <taxon>Bacteria</taxon>
        <taxon>Bacillati</taxon>
        <taxon>Actinomycetota</taxon>
        <taxon>Actinomycetes</taxon>
        <taxon>Kitasatosporales</taxon>
        <taxon>Streptomycetaceae</taxon>
        <taxon>Kitasatospora</taxon>
    </lineage>
</organism>
<evidence type="ECO:0000256" key="3">
    <source>
        <dbReference type="ARBA" id="ARBA00022490"/>
    </source>
</evidence>
<evidence type="ECO:0000256" key="10">
    <source>
        <dbReference type="ARBA" id="ARBA00023163"/>
    </source>
</evidence>
<comment type="caution">
    <text evidence="12">The sequence shown here is derived from an EMBL/GenBank/DDBJ whole genome shotgun (WGS) entry which is preliminary data.</text>
</comment>
<comment type="subcellular location">
    <subcellularLocation>
        <location evidence="1">Cytoplasm</location>
    </subcellularLocation>
</comment>
<keyword evidence="9" id="KW-0238">DNA-binding</keyword>
<keyword evidence="6 11" id="KW-0862">Zinc</keyword>
<evidence type="ECO:0000313" key="13">
    <source>
        <dbReference type="Proteomes" id="UP000319103"/>
    </source>
</evidence>
<evidence type="ECO:0000256" key="11">
    <source>
        <dbReference type="PIRSR" id="PIRSR602481-1"/>
    </source>
</evidence>
<keyword evidence="3" id="KW-0963">Cytoplasm</keyword>
<dbReference type="OrthoDB" id="5242893at2"/>
<evidence type="ECO:0000256" key="2">
    <source>
        <dbReference type="ARBA" id="ARBA00007957"/>
    </source>
</evidence>
<evidence type="ECO:0000256" key="8">
    <source>
        <dbReference type="ARBA" id="ARBA00023015"/>
    </source>
</evidence>
<dbReference type="InterPro" id="IPR043135">
    <property type="entry name" value="Fur_C"/>
</dbReference>
<dbReference type="GO" id="GO:0045892">
    <property type="term" value="P:negative regulation of DNA-templated transcription"/>
    <property type="evidence" value="ECO:0007669"/>
    <property type="project" value="TreeGrafter"/>
</dbReference>
<dbReference type="GO" id="GO:0000976">
    <property type="term" value="F:transcription cis-regulatory region binding"/>
    <property type="evidence" value="ECO:0007669"/>
    <property type="project" value="TreeGrafter"/>
</dbReference>
<dbReference type="Gene3D" id="3.30.1490.190">
    <property type="match status" value="1"/>
</dbReference>
<dbReference type="PANTHER" id="PTHR33202:SF18">
    <property type="entry name" value="TRANSCRIPTIONAL REGULATOR FURA"/>
    <property type="match status" value="1"/>
</dbReference>
<dbReference type="InterPro" id="IPR036390">
    <property type="entry name" value="WH_DNA-bd_sf"/>
</dbReference>
<protein>
    <submittedName>
        <fullName evidence="12">Transcriptional repressor</fullName>
    </submittedName>
</protein>
<evidence type="ECO:0000256" key="7">
    <source>
        <dbReference type="ARBA" id="ARBA00023004"/>
    </source>
</evidence>
<keyword evidence="10" id="KW-0804">Transcription</keyword>
<evidence type="ECO:0000256" key="4">
    <source>
        <dbReference type="ARBA" id="ARBA00022491"/>
    </source>
</evidence>
<feature type="binding site" evidence="11">
    <location>
        <position position="106"/>
    </location>
    <ligand>
        <name>Zn(2+)</name>
        <dbReference type="ChEBI" id="CHEBI:29105"/>
    </ligand>
</feature>
<dbReference type="InterPro" id="IPR036388">
    <property type="entry name" value="WH-like_DNA-bd_sf"/>
</dbReference>